<dbReference type="GO" id="GO:0006511">
    <property type="term" value="P:ubiquitin-dependent protein catabolic process"/>
    <property type="evidence" value="ECO:0007669"/>
    <property type="project" value="UniProtKB-UniRule"/>
</dbReference>
<dbReference type="InterPro" id="IPR001578">
    <property type="entry name" value="Peptidase_C12_UCH"/>
</dbReference>
<proteinExistence type="inferred from homology"/>
<dbReference type="Pfam" id="PF18031">
    <property type="entry name" value="UCH_C"/>
    <property type="match status" value="1"/>
</dbReference>
<evidence type="ECO:0000256" key="3">
    <source>
        <dbReference type="ARBA" id="ARBA00009326"/>
    </source>
</evidence>
<keyword evidence="6 9" id="KW-0378">Hydrolase</keyword>
<evidence type="ECO:0000256" key="14">
    <source>
        <dbReference type="SAM" id="Coils"/>
    </source>
</evidence>
<dbReference type="InterPro" id="IPR036959">
    <property type="entry name" value="Peptidase_C12_UCH_sf"/>
</dbReference>
<dbReference type="PROSITE" id="PS52049">
    <property type="entry name" value="ULD"/>
    <property type="match status" value="1"/>
</dbReference>
<evidence type="ECO:0000256" key="12">
    <source>
        <dbReference type="PROSITE-ProRule" id="PRU01393"/>
    </source>
</evidence>
<dbReference type="GO" id="GO:0005634">
    <property type="term" value="C:nucleus"/>
    <property type="evidence" value="ECO:0007669"/>
    <property type="project" value="UniProtKB-SubCell"/>
</dbReference>
<dbReference type="Proteomes" id="UP000239899">
    <property type="component" value="Unassembled WGS sequence"/>
</dbReference>
<evidence type="ECO:0000313" key="17">
    <source>
        <dbReference type="EMBL" id="PRW45495.1"/>
    </source>
</evidence>
<evidence type="ECO:0000256" key="4">
    <source>
        <dbReference type="ARBA" id="ARBA00022670"/>
    </source>
</evidence>
<evidence type="ECO:0000256" key="11">
    <source>
        <dbReference type="PIRSR" id="PIRSR038120-2"/>
    </source>
</evidence>
<dbReference type="PROSITE" id="PS52048">
    <property type="entry name" value="UCH_DOMAIN"/>
    <property type="match status" value="1"/>
</dbReference>
<feature type="active site" description="Nucleophile" evidence="10 12">
    <location>
        <position position="84"/>
    </location>
</feature>
<evidence type="ECO:0000256" key="8">
    <source>
        <dbReference type="ARBA" id="ARBA00023242"/>
    </source>
</evidence>
<dbReference type="InterPro" id="IPR038765">
    <property type="entry name" value="Papain-like_cys_pep_sf"/>
</dbReference>
<dbReference type="FunFam" id="3.40.532.10:FF:000003">
    <property type="entry name" value="Ubiquitin carboxyl-terminal hydrolase"/>
    <property type="match status" value="1"/>
</dbReference>
<dbReference type="Gene3D" id="3.40.532.10">
    <property type="entry name" value="Peptidase C12, ubiquitin carboxyl-terminal hydrolase"/>
    <property type="match status" value="1"/>
</dbReference>
<dbReference type="EMBL" id="LHPG02000011">
    <property type="protein sequence ID" value="PRW45495.1"/>
    <property type="molecule type" value="Genomic_DNA"/>
</dbReference>
<dbReference type="PANTHER" id="PTHR10589">
    <property type="entry name" value="UBIQUITIN CARBOXYL-TERMINAL HYDROLASE"/>
    <property type="match status" value="1"/>
</dbReference>
<dbReference type="OrthoDB" id="1924260at2759"/>
<dbReference type="SUPFAM" id="SSF54001">
    <property type="entry name" value="Cysteine proteinases"/>
    <property type="match status" value="1"/>
</dbReference>
<organism evidence="17 18">
    <name type="scientific">Chlorella sorokiniana</name>
    <name type="common">Freshwater green alga</name>
    <dbReference type="NCBI Taxonomy" id="3076"/>
    <lineage>
        <taxon>Eukaryota</taxon>
        <taxon>Viridiplantae</taxon>
        <taxon>Chlorophyta</taxon>
        <taxon>core chlorophytes</taxon>
        <taxon>Trebouxiophyceae</taxon>
        <taxon>Chlorellales</taxon>
        <taxon>Chlorellaceae</taxon>
        <taxon>Chlorella clade</taxon>
        <taxon>Chlorella</taxon>
    </lineage>
</organism>
<keyword evidence="4 9" id="KW-0645">Protease</keyword>
<comment type="similarity">
    <text evidence="3 9 12 13">Belongs to the peptidase C12 family.</text>
</comment>
<comment type="caution">
    <text evidence="17">The sequence shown here is derived from an EMBL/GenBank/DDBJ whole genome shotgun (WGS) entry which is preliminary data.</text>
</comment>
<evidence type="ECO:0000256" key="6">
    <source>
        <dbReference type="ARBA" id="ARBA00022801"/>
    </source>
</evidence>
<evidence type="ECO:0000313" key="18">
    <source>
        <dbReference type="Proteomes" id="UP000239899"/>
    </source>
</evidence>
<comment type="subcellular location">
    <subcellularLocation>
        <location evidence="2">Nucleus</location>
    </subcellularLocation>
</comment>
<evidence type="ECO:0000256" key="10">
    <source>
        <dbReference type="PIRSR" id="PIRSR038120-1"/>
    </source>
</evidence>
<protein>
    <recommendedName>
        <fullName evidence="9 13">Ubiquitin carboxyl-terminal hydrolase</fullName>
        <ecNumber evidence="9 13">3.4.19.12</ecNumber>
    </recommendedName>
</protein>
<dbReference type="STRING" id="3076.A0A2P6TMG5"/>
<keyword evidence="14" id="KW-0175">Coiled coil</keyword>
<name>A0A2P6TMG5_CHLSO</name>
<keyword evidence="8" id="KW-0539">Nucleus</keyword>
<dbReference type="PANTHER" id="PTHR10589:SF16">
    <property type="entry name" value="UBIQUITIN CARBOXYL-TERMINAL HYDROLASE ISOZYME L5"/>
    <property type="match status" value="1"/>
</dbReference>
<dbReference type="CDD" id="cd09617">
    <property type="entry name" value="Peptidase_C12_UCH37_BAP1"/>
    <property type="match status" value="1"/>
</dbReference>
<dbReference type="GO" id="GO:0016579">
    <property type="term" value="P:protein deubiquitination"/>
    <property type="evidence" value="ECO:0007669"/>
    <property type="project" value="InterPro"/>
</dbReference>
<evidence type="ECO:0000256" key="13">
    <source>
        <dbReference type="RuleBase" id="RU361215"/>
    </source>
</evidence>
<reference evidence="17 18" key="1">
    <citation type="journal article" date="2018" name="Plant J.">
        <title>Genome sequences of Chlorella sorokiniana UTEX 1602 and Micractinium conductrix SAG 241.80: implications to maltose excretion by a green alga.</title>
        <authorList>
            <person name="Arriola M.B."/>
            <person name="Velmurugan N."/>
            <person name="Zhang Y."/>
            <person name="Plunkett M.H."/>
            <person name="Hondzo H."/>
            <person name="Barney B.M."/>
        </authorList>
    </citation>
    <scope>NUCLEOTIDE SEQUENCE [LARGE SCALE GENOMIC DNA]</scope>
    <source>
        <strain evidence="18">UTEX 1602</strain>
    </source>
</reference>
<evidence type="ECO:0000256" key="5">
    <source>
        <dbReference type="ARBA" id="ARBA00022786"/>
    </source>
</evidence>
<evidence type="ECO:0000259" key="16">
    <source>
        <dbReference type="PROSITE" id="PS52048"/>
    </source>
</evidence>
<gene>
    <name evidence="17" type="ORF">C2E21_5834</name>
</gene>
<dbReference type="AlphaFoldDB" id="A0A2P6TMG5"/>
<evidence type="ECO:0000256" key="15">
    <source>
        <dbReference type="SAM" id="MobiDB-lite"/>
    </source>
</evidence>
<evidence type="ECO:0000256" key="9">
    <source>
        <dbReference type="PIRNR" id="PIRNR038120"/>
    </source>
</evidence>
<dbReference type="Gene3D" id="1.20.58.860">
    <property type="match status" value="1"/>
</dbReference>
<dbReference type="Pfam" id="PF01088">
    <property type="entry name" value="Peptidase_C12"/>
    <property type="match status" value="1"/>
</dbReference>
<dbReference type="GO" id="GO:0005737">
    <property type="term" value="C:cytoplasm"/>
    <property type="evidence" value="ECO:0007669"/>
    <property type="project" value="TreeGrafter"/>
</dbReference>
<dbReference type="PRINTS" id="PR00707">
    <property type="entry name" value="UBCTHYDRLASE"/>
</dbReference>
<dbReference type="GO" id="GO:0004843">
    <property type="term" value="F:cysteine-type deubiquitinase activity"/>
    <property type="evidence" value="ECO:0007669"/>
    <property type="project" value="UniProtKB-UniRule"/>
</dbReference>
<dbReference type="InterPro" id="IPR041507">
    <property type="entry name" value="UCH_C"/>
</dbReference>
<comment type="catalytic activity">
    <reaction evidence="1 9 12 13">
        <text>Thiol-dependent hydrolysis of ester, thioester, amide, peptide and isopeptide bonds formed by the C-terminal Gly of ubiquitin (a 76-residue protein attached to proteins as an intracellular targeting signal).</text>
        <dbReference type="EC" id="3.4.19.12"/>
    </reaction>
</comment>
<feature type="region of interest" description="Disordered" evidence="15">
    <location>
        <begin position="242"/>
        <end position="269"/>
    </location>
</feature>
<feature type="domain" description="UCH catalytic" evidence="16">
    <location>
        <begin position="4"/>
        <end position="218"/>
    </location>
</feature>
<accession>A0A2P6TMG5</accession>
<feature type="site" description="Important for enzyme activity" evidence="11 12">
    <location>
        <position position="172"/>
    </location>
</feature>
<feature type="active site" description="Proton donor" evidence="10 12">
    <location>
        <position position="157"/>
    </location>
</feature>
<evidence type="ECO:0000256" key="2">
    <source>
        <dbReference type="ARBA" id="ARBA00004123"/>
    </source>
</evidence>
<feature type="coiled-coil region" evidence="14">
    <location>
        <begin position="276"/>
        <end position="303"/>
    </location>
</feature>
<keyword evidence="5 9" id="KW-0833">Ubl conjugation pathway</keyword>
<keyword evidence="18" id="KW-1185">Reference proteome</keyword>
<evidence type="ECO:0000256" key="1">
    <source>
        <dbReference type="ARBA" id="ARBA00000707"/>
    </source>
</evidence>
<dbReference type="InterPro" id="IPR017390">
    <property type="entry name" value="Ubiquitinyl_hydrolase_UCH37"/>
</dbReference>
<dbReference type="EC" id="3.4.19.12" evidence="9 13"/>
<feature type="compositionally biased region" description="Low complexity" evidence="15">
    <location>
        <begin position="252"/>
        <end position="261"/>
    </location>
</feature>
<dbReference type="PIRSF" id="PIRSF038120">
    <property type="entry name" value="Ubiquitinyl_hydrolase_UCH37"/>
    <property type="match status" value="1"/>
</dbReference>
<feature type="site" description="Transition state stabilizer" evidence="12">
    <location>
        <position position="78"/>
    </location>
</feature>
<evidence type="ECO:0000256" key="7">
    <source>
        <dbReference type="ARBA" id="ARBA00022807"/>
    </source>
</evidence>
<keyword evidence="7 9" id="KW-0788">Thiol protease</keyword>
<sequence>MGDHWTTIESDPGVFSELLERMGVKGVQMEELWSLDEDSLHSLKPIYGLIFLFKWQKEEDGRPVAADFEEKGVFFASQVINNACATQAIVNVLMNRPELDIGAELAQLRDFTSGFPPEMKGLAIGNSECIRSVHNSFSPPQPIVPEERDDEKGEAFHFIAYLPVTGALYELDGLKPGPIKLADCSEDDWLPKAAAAITERMGRYAASEVKFNLMACIEDRRQKYRREVAQQQHLQERIRAKLGNSAPPAPPADAAAGAGAAEVPLPDDPDTLAARLAESEGEVDRLQAALAMEEERRRQWADENIRRRTDYIPFAFQLLSALAEAGQLQPLVERAKEAHAAKLEERRRQQQQGSS</sequence>